<gene>
    <name evidence="1" type="ORF">GCM10022392_30730</name>
</gene>
<organism evidence="1 2">
    <name type="scientific">Mucilaginibacter panaciglaebae</name>
    <dbReference type="NCBI Taxonomy" id="502331"/>
    <lineage>
        <taxon>Bacteria</taxon>
        <taxon>Pseudomonadati</taxon>
        <taxon>Bacteroidota</taxon>
        <taxon>Sphingobacteriia</taxon>
        <taxon>Sphingobacteriales</taxon>
        <taxon>Sphingobacteriaceae</taxon>
        <taxon>Mucilaginibacter</taxon>
    </lineage>
</organism>
<reference evidence="2" key="1">
    <citation type="journal article" date="2019" name="Int. J. Syst. Evol. Microbiol.">
        <title>The Global Catalogue of Microorganisms (GCM) 10K type strain sequencing project: providing services to taxonomists for standard genome sequencing and annotation.</title>
        <authorList>
            <consortium name="The Broad Institute Genomics Platform"/>
            <consortium name="The Broad Institute Genome Sequencing Center for Infectious Disease"/>
            <person name="Wu L."/>
            <person name="Ma J."/>
        </authorList>
    </citation>
    <scope>NUCLEOTIDE SEQUENCE [LARGE SCALE GENOMIC DNA]</scope>
    <source>
        <strain evidence="2">JCM 17085</strain>
    </source>
</reference>
<dbReference type="RefSeq" id="WP_345106497.1">
    <property type="nucleotide sequence ID" value="NZ_BAABCV010000012.1"/>
</dbReference>
<sequence length="116" mass="13058">MENLKAIQVLHTNIKQLRDISIETFTETFSSLNSSENMADYLASNLSAERLIDELNTPGSAFYFAVLDDKIIGYLKLNTGQAQTELKTTNSLELNGYTYSKNIMVKKPDSSWSKKP</sequence>
<accession>A0ABP7X2S2</accession>
<comment type="caution">
    <text evidence="1">The sequence shown here is derived from an EMBL/GenBank/DDBJ whole genome shotgun (WGS) entry which is preliminary data.</text>
</comment>
<dbReference type="InterPro" id="IPR016181">
    <property type="entry name" value="Acyl_CoA_acyltransferase"/>
</dbReference>
<keyword evidence="2" id="KW-1185">Reference proteome</keyword>
<dbReference type="SUPFAM" id="SSF55729">
    <property type="entry name" value="Acyl-CoA N-acyltransferases (Nat)"/>
    <property type="match status" value="1"/>
</dbReference>
<protein>
    <recommendedName>
        <fullName evidence="3">Acetyltransferase (GNAT) family protein</fullName>
    </recommendedName>
</protein>
<dbReference type="EMBL" id="BAABCV010000012">
    <property type="protein sequence ID" value="GAA4103289.1"/>
    <property type="molecule type" value="Genomic_DNA"/>
</dbReference>
<dbReference type="Gene3D" id="3.40.630.30">
    <property type="match status" value="1"/>
</dbReference>
<evidence type="ECO:0000313" key="1">
    <source>
        <dbReference type="EMBL" id="GAA4103289.1"/>
    </source>
</evidence>
<dbReference type="Proteomes" id="UP001500841">
    <property type="component" value="Unassembled WGS sequence"/>
</dbReference>
<evidence type="ECO:0008006" key="3">
    <source>
        <dbReference type="Google" id="ProtNLM"/>
    </source>
</evidence>
<proteinExistence type="predicted"/>
<name>A0ABP7X2S2_9SPHI</name>
<evidence type="ECO:0000313" key="2">
    <source>
        <dbReference type="Proteomes" id="UP001500841"/>
    </source>
</evidence>